<sequence length="442" mass="46446">MSGEATQQTPPGWAEPGGDWTPISIYTLVVVTIIYALSFLDRSILSIVLPLIKQELHISDTMLGLITGFAFVLLYSGLGVPIARLADRGNRRNILALGCAAWSLMTVLTGAVTNVAQLALTRFLMGAAEAAGIAPTTAMLSDRFGPRGRPLALSIMTSGSGLSALLMLPVAGYIAQHHGWRSAYFVAGSFGIVIAILLFLTVPEPQRLGKDGKADAPSFGTVWAWLRTRRSFGLMCASGACLAVTTYAMITWTPTFLMRVHGLTPGEAAAAFGPIRGLSSIVGVIGGGALAGWAARRNPRWLLLLPAIGAAISVPAELLFLLSDDLPIALTGLGLASLAGAMHFGPSYAAMVAIVPPSMRATTAAIFLFCVNMVGQIIGPLAIGWLNDRWAGLYGDEAVRYSMIVATICVVIASILMVLASGRLRDDLEAARIFTPAKGPTP</sequence>
<feature type="domain" description="Major facilitator superfamily (MFS) profile" evidence="7">
    <location>
        <begin position="27"/>
        <end position="425"/>
    </location>
</feature>
<name>A0ABR6NHL1_9SPHN</name>
<keyword evidence="4 6" id="KW-1133">Transmembrane helix</keyword>
<dbReference type="InterPro" id="IPR036259">
    <property type="entry name" value="MFS_trans_sf"/>
</dbReference>
<feature type="transmembrane region" description="Helical" evidence="6">
    <location>
        <begin position="301"/>
        <end position="322"/>
    </location>
</feature>
<feature type="transmembrane region" description="Helical" evidence="6">
    <location>
        <begin position="151"/>
        <end position="176"/>
    </location>
</feature>
<dbReference type="PANTHER" id="PTHR23505:SF79">
    <property type="entry name" value="PROTEIN SPINSTER"/>
    <property type="match status" value="1"/>
</dbReference>
<evidence type="ECO:0000313" key="8">
    <source>
        <dbReference type="EMBL" id="MBB5986772.1"/>
    </source>
</evidence>
<dbReference type="Gene3D" id="1.20.1250.20">
    <property type="entry name" value="MFS general substrate transporter like domains"/>
    <property type="match status" value="1"/>
</dbReference>
<dbReference type="PROSITE" id="PS50850">
    <property type="entry name" value="MFS"/>
    <property type="match status" value="1"/>
</dbReference>
<evidence type="ECO:0000256" key="2">
    <source>
        <dbReference type="ARBA" id="ARBA00022448"/>
    </source>
</evidence>
<keyword evidence="5 6" id="KW-0472">Membrane</keyword>
<feature type="transmembrane region" description="Helical" evidence="6">
    <location>
        <begin position="398"/>
        <end position="419"/>
    </location>
</feature>
<proteinExistence type="predicted"/>
<dbReference type="EMBL" id="JACHKA010000001">
    <property type="protein sequence ID" value="MBB5986772.1"/>
    <property type="molecule type" value="Genomic_DNA"/>
</dbReference>
<feature type="transmembrane region" description="Helical" evidence="6">
    <location>
        <begin position="232"/>
        <end position="250"/>
    </location>
</feature>
<dbReference type="Pfam" id="PF07690">
    <property type="entry name" value="MFS_1"/>
    <property type="match status" value="1"/>
</dbReference>
<dbReference type="RefSeq" id="WP_184154649.1">
    <property type="nucleotide sequence ID" value="NZ_JACHKA010000001.1"/>
</dbReference>
<feature type="transmembrane region" description="Helical" evidence="6">
    <location>
        <begin position="20"/>
        <end position="40"/>
    </location>
</feature>
<evidence type="ECO:0000256" key="1">
    <source>
        <dbReference type="ARBA" id="ARBA00004141"/>
    </source>
</evidence>
<comment type="caution">
    <text evidence="8">The sequence shown here is derived from an EMBL/GenBank/DDBJ whole genome shotgun (WGS) entry which is preliminary data.</text>
</comment>
<dbReference type="InterPro" id="IPR020846">
    <property type="entry name" value="MFS_dom"/>
</dbReference>
<dbReference type="PANTHER" id="PTHR23505">
    <property type="entry name" value="SPINSTER"/>
    <property type="match status" value="1"/>
</dbReference>
<keyword evidence="9" id="KW-1185">Reference proteome</keyword>
<accession>A0ABR6NHL1</accession>
<dbReference type="Proteomes" id="UP001138540">
    <property type="component" value="Unassembled WGS sequence"/>
</dbReference>
<evidence type="ECO:0000259" key="7">
    <source>
        <dbReference type="PROSITE" id="PS50850"/>
    </source>
</evidence>
<evidence type="ECO:0000313" key="9">
    <source>
        <dbReference type="Proteomes" id="UP001138540"/>
    </source>
</evidence>
<feature type="transmembrane region" description="Helical" evidence="6">
    <location>
        <begin position="366"/>
        <end position="386"/>
    </location>
</feature>
<feature type="transmembrane region" description="Helical" evidence="6">
    <location>
        <begin position="270"/>
        <end position="294"/>
    </location>
</feature>
<reference evidence="8 9" key="1">
    <citation type="submission" date="2020-08" db="EMBL/GenBank/DDBJ databases">
        <title>Exploring microbial biodiversity for novel pathways involved in the catabolism of aromatic compounds derived from lignin.</title>
        <authorList>
            <person name="Elkins J."/>
        </authorList>
    </citation>
    <scope>NUCLEOTIDE SEQUENCE [LARGE SCALE GENOMIC DNA]</scope>
    <source>
        <strain evidence="8 9">B1D3A</strain>
    </source>
</reference>
<feature type="transmembrane region" description="Helical" evidence="6">
    <location>
        <begin position="182"/>
        <end position="202"/>
    </location>
</feature>
<dbReference type="SUPFAM" id="SSF103473">
    <property type="entry name" value="MFS general substrate transporter"/>
    <property type="match status" value="1"/>
</dbReference>
<feature type="transmembrane region" description="Helical" evidence="6">
    <location>
        <begin position="61"/>
        <end position="82"/>
    </location>
</feature>
<feature type="transmembrane region" description="Helical" evidence="6">
    <location>
        <begin position="94"/>
        <end position="116"/>
    </location>
</feature>
<gene>
    <name evidence="8" type="ORF">HNP60_002746</name>
</gene>
<organism evidence="8 9">
    <name type="scientific">Sphingobium lignivorans</name>
    <dbReference type="NCBI Taxonomy" id="2735886"/>
    <lineage>
        <taxon>Bacteria</taxon>
        <taxon>Pseudomonadati</taxon>
        <taxon>Pseudomonadota</taxon>
        <taxon>Alphaproteobacteria</taxon>
        <taxon>Sphingomonadales</taxon>
        <taxon>Sphingomonadaceae</taxon>
        <taxon>Sphingobium</taxon>
    </lineage>
</organism>
<evidence type="ECO:0000256" key="6">
    <source>
        <dbReference type="SAM" id="Phobius"/>
    </source>
</evidence>
<dbReference type="CDD" id="cd17328">
    <property type="entry name" value="MFS_spinster_like"/>
    <property type="match status" value="1"/>
</dbReference>
<evidence type="ECO:0000256" key="3">
    <source>
        <dbReference type="ARBA" id="ARBA00022692"/>
    </source>
</evidence>
<evidence type="ECO:0000256" key="5">
    <source>
        <dbReference type="ARBA" id="ARBA00023136"/>
    </source>
</evidence>
<evidence type="ECO:0000256" key="4">
    <source>
        <dbReference type="ARBA" id="ARBA00022989"/>
    </source>
</evidence>
<protein>
    <submittedName>
        <fullName evidence="8">MFS family permease</fullName>
    </submittedName>
</protein>
<keyword evidence="2" id="KW-0813">Transport</keyword>
<dbReference type="InterPro" id="IPR044770">
    <property type="entry name" value="MFS_spinster-like"/>
</dbReference>
<keyword evidence="3 6" id="KW-0812">Transmembrane</keyword>
<comment type="subcellular location">
    <subcellularLocation>
        <location evidence="1">Membrane</location>
        <topology evidence="1">Multi-pass membrane protein</topology>
    </subcellularLocation>
</comment>
<feature type="transmembrane region" description="Helical" evidence="6">
    <location>
        <begin position="328"/>
        <end position="354"/>
    </location>
</feature>
<dbReference type="InterPro" id="IPR011701">
    <property type="entry name" value="MFS"/>
</dbReference>